<keyword evidence="9" id="KW-0460">Magnesium</keyword>
<sequence length="880" mass="98864">MDVITTHVNADFDCLGAMVAAKRLYPDALMVFSGSQEKSVRDFFLKSSGYALDFTRLKDLDLSCVTRLIIVDCQHSSRIGRFAEILNKAGLEVHIYDHHPSSLGDIPPQGGTIRECGSSTTILVKMLMAQGQSVTAVEATLMMLGIYEDTGNLTFPSTTTDDYHAAAWLLEQGANLNTVADFVTQELTSPQIALLNTLLQSLETFSVNDLDISLAHATVDYYIGDIAVLAHMMRDMENLGAIFVVVGMGDRVYVVARSRIPEVNVGKILREFGGGGHATAASATIRDRSAIEVLTDLRQLLHKMVNPKRSAADLMSSPVKTLPLATTIAEAREVLTRYNVNAMPVLDRDRMVGIISRRIVEKALYHGLGNLPVGEYMHTEYLRATPDTPISEIQDYIVTQHRRLVPVFDGDRLSGIVTRTDLLRYMYAGMQQQNDAVYDLAREKLPVRKKDVLHLMARHLPKRTVQVLRDLGGAGDSLELPVYAVGGFVRDLLLGNENSDIDVSVEGDGIFFAETFAARYGCRVKSHIKFGTAVIVFPDGFKIDVASTRLEYYETPGALPTVERSSLKMDLYRRDFTINTLAIRLNSADFALLIDYFGAYRDLQEKSIRVLHNLSFVEDPTRVFRAIRFEHRLNFAIARHTENLIKNAIKMGFLEKVGGRRLLNELMQIFKHSDPIGAIQRMAGFGLLRFIHPDLVLTTENLRVIEEAKKVITWFDLLYLGQRVENWVVYLLALTSSLSDDRFWKMCTRLAVSEHYREKLIELRIHGEQVLEVMERRVAQHEPVVPSEIYFWLAGLTPELLLYIMAKSGNDDVKKFVSLYVTKLQHVASSITGNDLKALGLPVGPRYRKILDRVLAARLNGEVLTREEELQLATREIDQV</sequence>
<protein>
    <submittedName>
        <fullName evidence="14">Poly(A) polymerase</fullName>
    </submittedName>
</protein>
<evidence type="ECO:0000256" key="12">
    <source>
        <dbReference type="RuleBase" id="RU003953"/>
    </source>
</evidence>
<keyword evidence="5" id="KW-0819">tRNA processing</keyword>
<keyword evidence="6" id="KW-0548">Nucleotidyltransferase</keyword>
<dbReference type="SMART" id="SM00116">
    <property type="entry name" value="CBS"/>
    <property type="match status" value="2"/>
</dbReference>
<organism evidence="14 15">
    <name type="scientific">Geotalea uraniireducens</name>
    <dbReference type="NCBI Taxonomy" id="351604"/>
    <lineage>
        <taxon>Bacteria</taxon>
        <taxon>Pseudomonadati</taxon>
        <taxon>Thermodesulfobacteriota</taxon>
        <taxon>Desulfuromonadia</taxon>
        <taxon>Geobacterales</taxon>
        <taxon>Geobacteraceae</taxon>
        <taxon>Geotalea</taxon>
    </lineage>
</organism>
<dbReference type="EMBL" id="AP027151">
    <property type="protein sequence ID" value="BDV43165.1"/>
    <property type="molecule type" value="Genomic_DNA"/>
</dbReference>
<dbReference type="SUPFAM" id="SSF64182">
    <property type="entry name" value="DHH phosphoesterases"/>
    <property type="match status" value="1"/>
</dbReference>
<dbReference type="Gene3D" id="3.30.460.10">
    <property type="entry name" value="Beta Polymerase, domain 2"/>
    <property type="match status" value="1"/>
</dbReference>
<comment type="similarity">
    <text evidence="2 12">Belongs to the tRNA nucleotidyltransferase/poly(A) polymerase family.</text>
</comment>
<evidence type="ECO:0000256" key="6">
    <source>
        <dbReference type="ARBA" id="ARBA00022695"/>
    </source>
</evidence>
<dbReference type="InterPro" id="IPR052390">
    <property type="entry name" value="tRNA_nt/polyA_polymerase"/>
</dbReference>
<dbReference type="InterPro" id="IPR043519">
    <property type="entry name" value="NT_sf"/>
</dbReference>
<dbReference type="SUPFAM" id="SSF81301">
    <property type="entry name" value="Nucleotidyltransferase"/>
    <property type="match status" value="1"/>
</dbReference>
<dbReference type="InterPro" id="IPR046342">
    <property type="entry name" value="CBS_dom_sf"/>
</dbReference>
<dbReference type="InterPro" id="IPR038763">
    <property type="entry name" value="DHH_sf"/>
</dbReference>
<dbReference type="PROSITE" id="PS51371">
    <property type="entry name" value="CBS"/>
    <property type="match status" value="2"/>
</dbReference>
<dbReference type="RefSeq" id="WP_281999281.1">
    <property type="nucleotide sequence ID" value="NZ_AP027151.1"/>
</dbReference>
<dbReference type="SUPFAM" id="SSF81891">
    <property type="entry name" value="Poly A polymerase C-terminal region-like"/>
    <property type="match status" value="1"/>
</dbReference>
<keyword evidence="4 12" id="KW-0808">Transferase</keyword>
<evidence type="ECO:0000259" key="13">
    <source>
        <dbReference type="PROSITE" id="PS51371"/>
    </source>
</evidence>
<keyword evidence="10 12" id="KW-0694">RNA-binding</keyword>
<comment type="cofactor">
    <cofactor evidence="1">
        <name>Mg(2+)</name>
        <dbReference type="ChEBI" id="CHEBI:18420"/>
    </cofactor>
</comment>
<dbReference type="Pfam" id="PF12627">
    <property type="entry name" value="PolyA_pol_RNAbd"/>
    <property type="match status" value="1"/>
</dbReference>
<dbReference type="InterPro" id="IPR000644">
    <property type="entry name" value="CBS_dom"/>
</dbReference>
<dbReference type="Pfam" id="PF00571">
    <property type="entry name" value="CBS"/>
    <property type="match status" value="2"/>
</dbReference>
<evidence type="ECO:0000256" key="3">
    <source>
        <dbReference type="ARBA" id="ARBA00022555"/>
    </source>
</evidence>
<dbReference type="InterPro" id="IPR002646">
    <property type="entry name" value="PolA_pol_head_dom"/>
</dbReference>
<dbReference type="Gene3D" id="3.90.1640.10">
    <property type="entry name" value="inorganic pyrophosphatase (n-terminal core)"/>
    <property type="match status" value="1"/>
</dbReference>
<dbReference type="SUPFAM" id="SSF54631">
    <property type="entry name" value="CBS-domain pair"/>
    <property type="match status" value="1"/>
</dbReference>
<evidence type="ECO:0000313" key="15">
    <source>
        <dbReference type="Proteomes" id="UP001317705"/>
    </source>
</evidence>
<dbReference type="InterPro" id="IPR003156">
    <property type="entry name" value="DHHA1_dom"/>
</dbReference>
<feature type="domain" description="CBS" evidence="13">
    <location>
        <begin position="315"/>
        <end position="373"/>
    </location>
</feature>
<keyword evidence="11" id="KW-0129">CBS domain</keyword>
<dbReference type="Pfam" id="PF02272">
    <property type="entry name" value="DHHA1"/>
    <property type="match status" value="1"/>
</dbReference>
<dbReference type="CDD" id="cd17772">
    <property type="entry name" value="CBS_pair_DHH_polyA_Pol_assoc"/>
    <property type="match status" value="1"/>
</dbReference>
<name>A0ABN6VS74_9BACT</name>
<keyword evidence="15" id="KW-1185">Reference proteome</keyword>
<evidence type="ECO:0000256" key="10">
    <source>
        <dbReference type="ARBA" id="ARBA00022884"/>
    </source>
</evidence>
<dbReference type="InterPro" id="IPR053794">
    <property type="entry name" value="A-adding_TNT"/>
</dbReference>
<dbReference type="Pfam" id="PF01368">
    <property type="entry name" value="DHH"/>
    <property type="match status" value="1"/>
</dbReference>
<dbReference type="Gene3D" id="3.10.310.30">
    <property type="match status" value="1"/>
</dbReference>
<dbReference type="Proteomes" id="UP001317705">
    <property type="component" value="Chromosome"/>
</dbReference>
<dbReference type="Gene3D" id="1.10.3090.10">
    <property type="entry name" value="cca-adding enzyme, domain 2"/>
    <property type="match status" value="1"/>
</dbReference>
<proteinExistence type="inferred from homology"/>
<keyword evidence="8" id="KW-0547">Nucleotide-binding</keyword>
<keyword evidence="7" id="KW-0479">Metal-binding</keyword>
<dbReference type="Gene3D" id="3.10.580.10">
    <property type="entry name" value="CBS-domain"/>
    <property type="match status" value="1"/>
</dbReference>
<feature type="domain" description="CBS" evidence="13">
    <location>
        <begin position="377"/>
        <end position="436"/>
    </location>
</feature>
<accession>A0ABN6VS74</accession>
<evidence type="ECO:0000256" key="9">
    <source>
        <dbReference type="ARBA" id="ARBA00022842"/>
    </source>
</evidence>
<reference evidence="14 15" key="1">
    <citation type="submission" date="2022-12" db="EMBL/GenBank/DDBJ databases">
        <title>Polyphasic characterization of Geotalea uranireducens NIT-SL11 newly isolated from a complex of sewage sludge and microbially reduced graphene oxide.</title>
        <authorList>
            <person name="Xie L."/>
            <person name="Yoshida N."/>
            <person name="Meng L."/>
        </authorList>
    </citation>
    <scope>NUCLEOTIDE SEQUENCE [LARGE SCALE GENOMIC DNA]</scope>
    <source>
        <strain evidence="14 15">NIT-SL11</strain>
    </source>
</reference>
<evidence type="ECO:0000256" key="4">
    <source>
        <dbReference type="ARBA" id="ARBA00022679"/>
    </source>
</evidence>
<gene>
    <name evidence="14" type="primary">ccaA</name>
    <name evidence="14" type="ORF">GURASL_20880</name>
</gene>
<evidence type="ECO:0000256" key="5">
    <source>
        <dbReference type="ARBA" id="ARBA00022694"/>
    </source>
</evidence>
<keyword evidence="3" id="KW-0820">tRNA-binding</keyword>
<evidence type="ECO:0000256" key="11">
    <source>
        <dbReference type="PROSITE-ProRule" id="PRU00703"/>
    </source>
</evidence>
<dbReference type="InterPro" id="IPR001667">
    <property type="entry name" value="DDH_dom"/>
</dbReference>
<evidence type="ECO:0000256" key="7">
    <source>
        <dbReference type="ARBA" id="ARBA00022723"/>
    </source>
</evidence>
<dbReference type="PANTHER" id="PTHR47788">
    <property type="entry name" value="POLYA POLYMERASE"/>
    <property type="match status" value="1"/>
</dbReference>
<dbReference type="NCBIfam" id="NF041569">
    <property type="entry name" value="A-tRNAntase"/>
    <property type="match status" value="1"/>
</dbReference>
<dbReference type="PANTHER" id="PTHR47788:SF1">
    <property type="entry name" value="A-ADDING TRNA NUCLEOTIDYLTRANSFERASE"/>
    <property type="match status" value="1"/>
</dbReference>
<evidence type="ECO:0000256" key="2">
    <source>
        <dbReference type="ARBA" id="ARBA00007265"/>
    </source>
</evidence>
<evidence type="ECO:0000256" key="8">
    <source>
        <dbReference type="ARBA" id="ARBA00022741"/>
    </source>
</evidence>
<evidence type="ECO:0000313" key="14">
    <source>
        <dbReference type="EMBL" id="BDV43165.1"/>
    </source>
</evidence>
<dbReference type="InterPro" id="IPR032828">
    <property type="entry name" value="PolyA_RNA-bd"/>
</dbReference>
<dbReference type="Pfam" id="PF01743">
    <property type="entry name" value="PolyA_pol"/>
    <property type="match status" value="1"/>
</dbReference>
<evidence type="ECO:0000256" key="1">
    <source>
        <dbReference type="ARBA" id="ARBA00001946"/>
    </source>
</evidence>
<dbReference type="CDD" id="cd05398">
    <property type="entry name" value="NT_ClassII-CCAase"/>
    <property type="match status" value="1"/>
</dbReference>